<dbReference type="InterPro" id="IPR000962">
    <property type="entry name" value="Znf_DskA_TraR"/>
</dbReference>
<dbReference type="Proteomes" id="UP000036938">
    <property type="component" value="Unassembled WGS sequence"/>
</dbReference>
<evidence type="ECO:0000256" key="1">
    <source>
        <dbReference type="ARBA" id="ARBA00022723"/>
    </source>
</evidence>
<keyword evidence="8" id="KW-1185">Reference proteome</keyword>
<organism evidence="7 8">
    <name type="scientific">Pseudaestuariivita atlantica</name>
    <dbReference type="NCBI Taxonomy" id="1317121"/>
    <lineage>
        <taxon>Bacteria</taxon>
        <taxon>Pseudomonadati</taxon>
        <taxon>Pseudomonadota</taxon>
        <taxon>Alphaproteobacteria</taxon>
        <taxon>Rhodobacterales</taxon>
        <taxon>Paracoccaceae</taxon>
        <taxon>Pseudaestuariivita</taxon>
    </lineage>
</organism>
<dbReference type="InterPro" id="IPR048487">
    <property type="entry name" value="DksA-like_N"/>
</dbReference>
<dbReference type="SUPFAM" id="SSF57716">
    <property type="entry name" value="Glucocorticoid receptor-like (DNA-binding domain)"/>
    <property type="match status" value="1"/>
</dbReference>
<evidence type="ECO:0000313" key="7">
    <source>
        <dbReference type="EMBL" id="KNG91876.1"/>
    </source>
</evidence>
<dbReference type="AlphaFoldDB" id="A0A0L1JJE8"/>
<feature type="domain" description="DnaK suppressor protein-like N-terminal" evidence="6">
    <location>
        <begin position="7"/>
        <end position="70"/>
    </location>
</feature>
<evidence type="ECO:0000259" key="5">
    <source>
        <dbReference type="Pfam" id="PF01258"/>
    </source>
</evidence>
<reference evidence="7 8" key="1">
    <citation type="journal article" date="2015" name="Int. J. Syst. Evol. Microbiol.">
        <title>Aestuariivita atlantica sp. nov., isolated from deep sea sediment of the Atlantic Ocean.</title>
        <authorList>
            <person name="Li G."/>
            <person name="Lai Q."/>
            <person name="Du Y."/>
            <person name="Liu X."/>
            <person name="Sun F."/>
            <person name="Shao Z."/>
        </authorList>
    </citation>
    <scope>NUCLEOTIDE SEQUENCE [LARGE SCALE GENOMIC DNA]</scope>
    <source>
        <strain evidence="7 8">22II-S11-z3</strain>
    </source>
</reference>
<sequence>MTKVDRFRQKILHRLDELGVRMSGIETELDQPKPRDLNDQAIDLEDDEVLETLGLAAQQETRELRAALKRCDDGSFGICANCEEPISDERLELVPQAQLCRRCATEAAAR</sequence>
<dbReference type="Pfam" id="PF21173">
    <property type="entry name" value="DksA-like_N"/>
    <property type="match status" value="1"/>
</dbReference>
<evidence type="ECO:0000256" key="2">
    <source>
        <dbReference type="ARBA" id="ARBA00022771"/>
    </source>
</evidence>
<dbReference type="Pfam" id="PF01258">
    <property type="entry name" value="zf-dskA_traR"/>
    <property type="match status" value="1"/>
</dbReference>
<feature type="domain" description="Zinc finger DksA/TraR C4-type" evidence="5">
    <location>
        <begin position="74"/>
        <end position="106"/>
    </location>
</feature>
<dbReference type="RefSeq" id="WP_050532746.1">
    <property type="nucleotide sequence ID" value="NZ_AQQZ01000025.1"/>
</dbReference>
<name>A0A0L1JJE8_9RHOB</name>
<dbReference type="GO" id="GO:0008270">
    <property type="term" value="F:zinc ion binding"/>
    <property type="evidence" value="ECO:0007669"/>
    <property type="project" value="UniProtKB-KW"/>
</dbReference>
<dbReference type="PROSITE" id="PS51128">
    <property type="entry name" value="ZF_DKSA_2"/>
    <property type="match status" value="1"/>
</dbReference>
<dbReference type="OrthoDB" id="1121111at2"/>
<evidence type="ECO:0000256" key="3">
    <source>
        <dbReference type="ARBA" id="ARBA00022833"/>
    </source>
</evidence>
<evidence type="ECO:0000256" key="4">
    <source>
        <dbReference type="PROSITE-ProRule" id="PRU00510"/>
    </source>
</evidence>
<accession>A0A0L1JJE8</accession>
<dbReference type="Gene3D" id="1.20.120.910">
    <property type="entry name" value="DksA, coiled-coil domain"/>
    <property type="match status" value="1"/>
</dbReference>
<proteinExistence type="predicted"/>
<comment type="caution">
    <text evidence="7">The sequence shown here is derived from an EMBL/GenBank/DDBJ whole genome shotgun (WGS) entry which is preliminary data.</text>
</comment>
<dbReference type="EMBL" id="AQQZ01000025">
    <property type="protein sequence ID" value="KNG91876.1"/>
    <property type="molecule type" value="Genomic_DNA"/>
</dbReference>
<dbReference type="PANTHER" id="PTHR33823:SF4">
    <property type="entry name" value="GENERAL STRESS PROTEIN 16O"/>
    <property type="match status" value="1"/>
</dbReference>
<evidence type="ECO:0000313" key="8">
    <source>
        <dbReference type="Proteomes" id="UP000036938"/>
    </source>
</evidence>
<protein>
    <submittedName>
        <fullName evidence="7">Uncharacterized protein</fullName>
    </submittedName>
</protein>
<keyword evidence="2" id="KW-0863">Zinc-finger</keyword>
<keyword evidence="3" id="KW-0862">Zinc</keyword>
<dbReference type="PANTHER" id="PTHR33823">
    <property type="entry name" value="RNA POLYMERASE-BINDING TRANSCRIPTION FACTOR DKSA-RELATED"/>
    <property type="match status" value="1"/>
</dbReference>
<feature type="zinc finger region" description="dksA C4-type" evidence="4">
    <location>
        <begin position="79"/>
        <end position="103"/>
    </location>
</feature>
<gene>
    <name evidence="7" type="ORF">ATO11_20375</name>
</gene>
<dbReference type="STRING" id="1317121.ATO11_20375"/>
<evidence type="ECO:0000259" key="6">
    <source>
        <dbReference type="Pfam" id="PF21173"/>
    </source>
</evidence>
<keyword evidence="1" id="KW-0479">Metal-binding</keyword>